<name>A0A2C7AT79_9ACTN</name>
<dbReference type="AlphaFoldDB" id="A0A2C7AT79"/>
<sequence>MPHMEIISMNTERDPGPEQETTPAAPRSTMGREEAPAPDPARPSSVS</sequence>
<accession>A0A2C7AT79</accession>
<feature type="region of interest" description="Disordered" evidence="1">
    <location>
        <begin position="1"/>
        <end position="47"/>
    </location>
</feature>
<protein>
    <submittedName>
        <fullName evidence="2">Uncharacterized protein</fullName>
    </submittedName>
</protein>
<dbReference type="EMBL" id="LT576035">
    <property type="protein sequence ID" value="SBN38932.1"/>
    <property type="molecule type" value="Genomic_DNA"/>
</dbReference>
<evidence type="ECO:0000256" key="1">
    <source>
        <dbReference type="SAM" id="MobiDB-lite"/>
    </source>
</evidence>
<organism evidence="2">
    <name type="scientific">Propionibacterium freudenreichii</name>
    <dbReference type="NCBI Taxonomy" id="1744"/>
    <lineage>
        <taxon>Bacteria</taxon>
        <taxon>Bacillati</taxon>
        <taxon>Actinomycetota</taxon>
        <taxon>Actinomycetes</taxon>
        <taxon>Propionibacteriales</taxon>
        <taxon>Propionibacteriaceae</taxon>
        <taxon>Propionibacterium</taxon>
    </lineage>
</organism>
<reference evidence="2" key="1">
    <citation type="submission" date="2016-05" db="EMBL/GenBank/DDBJ databases">
        <authorList>
            <person name="Lavstsen T."/>
            <person name="Jespersen J.S."/>
        </authorList>
    </citation>
    <scope>NUCLEOTIDE SEQUENCE</scope>
    <source>
        <strain evidence="2">PFRJS10</strain>
    </source>
</reference>
<proteinExistence type="predicted"/>
<evidence type="ECO:0000313" key="2">
    <source>
        <dbReference type="EMBL" id="SBN38932.1"/>
    </source>
</evidence>
<gene>
    <name evidence="2" type="ORF">PFR_JS10_1289</name>
</gene>